<proteinExistence type="predicted"/>
<sequence length="181" mass="19481">MPAHPPSYIKPTSRFSPLLDNTSIDSRGNSVIPYSFPVDWLCGTCGSTHSVLDILTTSTTTQTGVRCGCDKPTLQAIYDQFGRIFLYWRADPSVDDLSDPAKVQEAAWRVWRAGGDPWLPDVLEAQKATPAIMDVTTDAGGGCGSGIVGGATKMRDRRNRLSQSSMSSGSSSLDDGMVMDE</sequence>
<dbReference type="EMBL" id="MU853917">
    <property type="protein sequence ID" value="KAK3935566.1"/>
    <property type="molecule type" value="Genomic_DNA"/>
</dbReference>
<accession>A0AAN6MXY2</accession>
<gene>
    <name evidence="2" type="ORF">QBC46DRAFT_346477</name>
</gene>
<name>A0AAN6MXY2_9PEZI</name>
<evidence type="ECO:0000313" key="3">
    <source>
        <dbReference type="Proteomes" id="UP001303473"/>
    </source>
</evidence>
<evidence type="ECO:0000256" key="1">
    <source>
        <dbReference type="SAM" id="MobiDB-lite"/>
    </source>
</evidence>
<evidence type="ECO:0000313" key="2">
    <source>
        <dbReference type="EMBL" id="KAK3935566.1"/>
    </source>
</evidence>
<protein>
    <submittedName>
        <fullName evidence="2">Uncharacterized protein</fullName>
    </submittedName>
</protein>
<keyword evidence="3" id="KW-1185">Reference proteome</keyword>
<dbReference type="AlphaFoldDB" id="A0AAN6MXY2"/>
<organism evidence="2 3">
    <name type="scientific">Diplogelasinospora grovesii</name>
    <dbReference type="NCBI Taxonomy" id="303347"/>
    <lineage>
        <taxon>Eukaryota</taxon>
        <taxon>Fungi</taxon>
        <taxon>Dikarya</taxon>
        <taxon>Ascomycota</taxon>
        <taxon>Pezizomycotina</taxon>
        <taxon>Sordariomycetes</taxon>
        <taxon>Sordariomycetidae</taxon>
        <taxon>Sordariales</taxon>
        <taxon>Diplogelasinosporaceae</taxon>
        <taxon>Diplogelasinospora</taxon>
    </lineage>
</organism>
<dbReference type="Proteomes" id="UP001303473">
    <property type="component" value="Unassembled WGS sequence"/>
</dbReference>
<feature type="region of interest" description="Disordered" evidence="1">
    <location>
        <begin position="147"/>
        <end position="181"/>
    </location>
</feature>
<reference evidence="3" key="1">
    <citation type="journal article" date="2023" name="Mol. Phylogenet. Evol.">
        <title>Genome-scale phylogeny and comparative genomics of the fungal order Sordariales.</title>
        <authorList>
            <person name="Hensen N."/>
            <person name="Bonometti L."/>
            <person name="Westerberg I."/>
            <person name="Brannstrom I.O."/>
            <person name="Guillou S."/>
            <person name="Cros-Aarteil S."/>
            <person name="Calhoun S."/>
            <person name="Haridas S."/>
            <person name="Kuo A."/>
            <person name="Mondo S."/>
            <person name="Pangilinan J."/>
            <person name="Riley R."/>
            <person name="LaButti K."/>
            <person name="Andreopoulos B."/>
            <person name="Lipzen A."/>
            <person name="Chen C."/>
            <person name="Yan M."/>
            <person name="Daum C."/>
            <person name="Ng V."/>
            <person name="Clum A."/>
            <person name="Steindorff A."/>
            <person name="Ohm R.A."/>
            <person name="Martin F."/>
            <person name="Silar P."/>
            <person name="Natvig D.O."/>
            <person name="Lalanne C."/>
            <person name="Gautier V."/>
            <person name="Ament-Velasquez S.L."/>
            <person name="Kruys A."/>
            <person name="Hutchinson M.I."/>
            <person name="Powell A.J."/>
            <person name="Barry K."/>
            <person name="Miller A.N."/>
            <person name="Grigoriev I.V."/>
            <person name="Debuchy R."/>
            <person name="Gladieux P."/>
            <person name="Hiltunen Thoren M."/>
            <person name="Johannesson H."/>
        </authorList>
    </citation>
    <scope>NUCLEOTIDE SEQUENCE [LARGE SCALE GENOMIC DNA]</scope>
    <source>
        <strain evidence="3">CBS 340.73</strain>
    </source>
</reference>
<feature type="compositionally biased region" description="Low complexity" evidence="1">
    <location>
        <begin position="161"/>
        <end position="181"/>
    </location>
</feature>
<comment type="caution">
    <text evidence="2">The sequence shown here is derived from an EMBL/GenBank/DDBJ whole genome shotgun (WGS) entry which is preliminary data.</text>
</comment>